<dbReference type="Proteomes" id="UP000663853">
    <property type="component" value="Unassembled WGS sequence"/>
</dbReference>
<organism evidence="2 3">
    <name type="scientific">Rhizoctonia solani</name>
    <dbReference type="NCBI Taxonomy" id="456999"/>
    <lineage>
        <taxon>Eukaryota</taxon>
        <taxon>Fungi</taxon>
        <taxon>Dikarya</taxon>
        <taxon>Basidiomycota</taxon>
        <taxon>Agaricomycotina</taxon>
        <taxon>Agaricomycetes</taxon>
        <taxon>Cantharellales</taxon>
        <taxon>Ceratobasidiaceae</taxon>
        <taxon>Rhizoctonia</taxon>
    </lineage>
</organism>
<evidence type="ECO:0000256" key="1">
    <source>
        <dbReference type="SAM" id="MobiDB-lite"/>
    </source>
</evidence>
<reference evidence="2" key="1">
    <citation type="submission" date="2021-01" db="EMBL/GenBank/DDBJ databases">
        <authorList>
            <person name="Kaushik A."/>
        </authorList>
    </citation>
    <scope>NUCLEOTIDE SEQUENCE</scope>
    <source>
        <strain evidence="2">AG6-10EEA</strain>
    </source>
</reference>
<feature type="region of interest" description="Disordered" evidence="1">
    <location>
        <begin position="94"/>
        <end position="135"/>
    </location>
</feature>
<feature type="compositionally biased region" description="Acidic residues" evidence="1">
    <location>
        <begin position="206"/>
        <end position="247"/>
    </location>
</feature>
<accession>A0A8H3ABS7</accession>
<feature type="region of interest" description="Disordered" evidence="1">
    <location>
        <begin position="187"/>
        <end position="247"/>
    </location>
</feature>
<name>A0A8H3ABS7_9AGAM</name>
<protein>
    <submittedName>
        <fullName evidence="2">Uncharacterized protein</fullName>
    </submittedName>
</protein>
<gene>
    <name evidence="2" type="ORF">RDB_LOCUS3043</name>
</gene>
<dbReference type="AlphaFoldDB" id="A0A8H3ABS7"/>
<comment type="caution">
    <text evidence="2">The sequence shown here is derived from an EMBL/GenBank/DDBJ whole genome shotgun (WGS) entry which is preliminary data.</text>
</comment>
<proteinExistence type="predicted"/>
<dbReference type="EMBL" id="CAJMXA010000047">
    <property type="protein sequence ID" value="CAE6413138.1"/>
    <property type="molecule type" value="Genomic_DNA"/>
</dbReference>
<evidence type="ECO:0000313" key="3">
    <source>
        <dbReference type="Proteomes" id="UP000663853"/>
    </source>
</evidence>
<evidence type="ECO:0000313" key="2">
    <source>
        <dbReference type="EMBL" id="CAE6413138.1"/>
    </source>
</evidence>
<feature type="compositionally biased region" description="Low complexity" evidence="1">
    <location>
        <begin position="187"/>
        <end position="205"/>
    </location>
</feature>
<sequence>MHVAVLVMVGFGRSAKEGSKSVDSALETTSPTTATLHAQMTDLSYCYCHMSDLTLNGLDDLERDWIEGSLKPDSKYSPLAVATISQAEKAIDVPSHQIPPDPNDSDTLPSQVHPSYPYGNPTKPSHPVAFEPLGRGSSRAYYDDMRFERLRRLDRLRWTNLALDLLLPIDHEREEAMKAAAARRAASGAAANNNSGNGGADADQGTADETEGEEDGDQDDEEGEEGEGEEEDVEEVEESNEDSEYVE</sequence>